<feature type="domain" description="EF-hand" evidence="1">
    <location>
        <begin position="8"/>
        <end position="43"/>
    </location>
</feature>
<dbReference type="PROSITE" id="PS50222">
    <property type="entry name" value="EF_HAND_2"/>
    <property type="match status" value="2"/>
</dbReference>
<dbReference type="RefSeq" id="XP_032800817.1">
    <property type="nucleotide sequence ID" value="XM_032944926.1"/>
</dbReference>
<dbReference type="PANTHER" id="PTHR23048">
    <property type="entry name" value="MYOSIN LIGHT CHAIN 1, 3"/>
    <property type="match status" value="1"/>
</dbReference>
<dbReference type="PANTHER" id="PTHR23048:SF45">
    <property type="entry name" value="CALMODULIN LIKE 4"/>
    <property type="match status" value="1"/>
</dbReference>
<accession>A0AAJ7SK46</accession>
<dbReference type="Pfam" id="PF13499">
    <property type="entry name" value="EF-hand_7"/>
    <property type="match status" value="1"/>
</dbReference>
<keyword evidence="2" id="KW-1185">Reference proteome</keyword>
<dbReference type="GO" id="GO:0005509">
    <property type="term" value="F:calcium ion binding"/>
    <property type="evidence" value="ECO:0007669"/>
    <property type="project" value="InterPro"/>
</dbReference>
<dbReference type="Gene3D" id="1.10.238.10">
    <property type="entry name" value="EF-hand"/>
    <property type="match status" value="1"/>
</dbReference>
<gene>
    <name evidence="3" type="primary">CALML4</name>
</gene>
<dbReference type="InterPro" id="IPR011992">
    <property type="entry name" value="EF-hand-dom_pair"/>
</dbReference>
<protein>
    <submittedName>
        <fullName evidence="3">Calmodulin-like protein 4</fullName>
    </submittedName>
</protein>
<evidence type="ECO:0000313" key="2">
    <source>
        <dbReference type="Proteomes" id="UP001318040"/>
    </source>
</evidence>
<feature type="domain" description="EF-hand" evidence="1">
    <location>
        <begin position="81"/>
        <end position="116"/>
    </location>
</feature>
<proteinExistence type="predicted"/>
<sequence>MANLLSQQDINEYKECFSLHDARARGRVPAAELLTIMRCLGACPTPAEADAHLRAHSIGRSGELDFSTFLAIMHAQRQRERPEREILAAFRALDPRRRGFVTAAELRGKLTRMGERMRPSEVDEMLREANVPAQGVVRYEAFVASVLLPAPDYK</sequence>
<dbReference type="SUPFAM" id="SSF47473">
    <property type="entry name" value="EF-hand"/>
    <property type="match status" value="1"/>
</dbReference>
<dbReference type="KEGG" id="pmrn:116937812"/>
<dbReference type="CTD" id="91860"/>
<dbReference type="AlphaFoldDB" id="A0AAJ7SK46"/>
<organism evidence="2 3">
    <name type="scientific">Petromyzon marinus</name>
    <name type="common">Sea lamprey</name>
    <dbReference type="NCBI Taxonomy" id="7757"/>
    <lineage>
        <taxon>Eukaryota</taxon>
        <taxon>Metazoa</taxon>
        <taxon>Chordata</taxon>
        <taxon>Craniata</taxon>
        <taxon>Vertebrata</taxon>
        <taxon>Cyclostomata</taxon>
        <taxon>Hyperoartia</taxon>
        <taxon>Petromyzontiformes</taxon>
        <taxon>Petromyzontidae</taxon>
        <taxon>Petromyzon</taxon>
    </lineage>
</organism>
<name>A0AAJ7SK46_PETMA</name>
<dbReference type="InterPro" id="IPR050230">
    <property type="entry name" value="CALM/Myosin/TropC-like"/>
</dbReference>
<reference evidence="3" key="1">
    <citation type="submission" date="2025-08" db="UniProtKB">
        <authorList>
            <consortium name="RefSeq"/>
        </authorList>
    </citation>
    <scope>IDENTIFICATION</scope>
    <source>
        <tissue evidence="3">Sperm</tissue>
    </source>
</reference>
<dbReference type="FunFam" id="1.10.238.10:FF:000001">
    <property type="entry name" value="Calmodulin 1"/>
    <property type="match status" value="1"/>
</dbReference>
<evidence type="ECO:0000259" key="1">
    <source>
        <dbReference type="PROSITE" id="PS50222"/>
    </source>
</evidence>
<evidence type="ECO:0000313" key="3">
    <source>
        <dbReference type="RefSeq" id="XP_032800817.1"/>
    </source>
</evidence>
<dbReference type="Proteomes" id="UP001318040">
    <property type="component" value="Unplaced"/>
</dbReference>
<dbReference type="GeneID" id="116937812"/>
<dbReference type="GO" id="GO:0016460">
    <property type="term" value="C:myosin II complex"/>
    <property type="evidence" value="ECO:0007669"/>
    <property type="project" value="TreeGrafter"/>
</dbReference>
<dbReference type="InterPro" id="IPR002048">
    <property type="entry name" value="EF_hand_dom"/>
</dbReference>